<protein>
    <recommendedName>
        <fullName evidence="4">Disease resistance N-terminal domain-containing protein</fullName>
    </recommendedName>
</protein>
<proteinExistence type="predicted"/>
<keyword evidence="1" id="KW-0677">Repeat</keyword>
<evidence type="ECO:0000313" key="6">
    <source>
        <dbReference type="Proteomes" id="UP001154282"/>
    </source>
</evidence>
<feature type="domain" description="Disease resistance N-terminal" evidence="4">
    <location>
        <begin position="3"/>
        <end position="43"/>
    </location>
</feature>
<dbReference type="Proteomes" id="UP001154282">
    <property type="component" value="Unassembled WGS sequence"/>
</dbReference>
<reference evidence="5" key="1">
    <citation type="submission" date="2022-08" db="EMBL/GenBank/DDBJ databases">
        <authorList>
            <person name="Gutierrez-Valencia J."/>
        </authorList>
    </citation>
    <scope>NUCLEOTIDE SEQUENCE</scope>
</reference>
<evidence type="ECO:0000259" key="4">
    <source>
        <dbReference type="Pfam" id="PF18052"/>
    </source>
</evidence>
<evidence type="ECO:0000256" key="1">
    <source>
        <dbReference type="ARBA" id="ARBA00022737"/>
    </source>
</evidence>
<dbReference type="GO" id="GO:0000166">
    <property type="term" value="F:nucleotide binding"/>
    <property type="evidence" value="ECO:0007669"/>
    <property type="project" value="UniProtKB-KW"/>
</dbReference>
<dbReference type="GO" id="GO:0006952">
    <property type="term" value="P:defense response"/>
    <property type="evidence" value="ECO:0007669"/>
    <property type="project" value="UniProtKB-KW"/>
</dbReference>
<gene>
    <name evidence="5" type="ORF">LITE_LOCUS18342</name>
</gene>
<dbReference type="InterPro" id="IPR041118">
    <property type="entry name" value="Rx_N"/>
</dbReference>
<evidence type="ECO:0000256" key="2">
    <source>
        <dbReference type="ARBA" id="ARBA00022741"/>
    </source>
</evidence>
<evidence type="ECO:0000313" key="5">
    <source>
        <dbReference type="EMBL" id="CAI0420315.1"/>
    </source>
</evidence>
<dbReference type="Gene3D" id="1.20.5.4130">
    <property type="match status" value="1"/>
</dbReference>
<keyword evidence="6" id="KW-1185">Reference proteome</keyword>
<name>A0AAV0KFR3_9ROSI</name>
<dbReference type="AlphaFoldDB" id="A0AAV0KFR3"/>
<evidence type="ECO:0000256" key="3">
    <source>
        <dbReference type="ARBA" id="ARBA00022821"/>
    </source>
</evidence>
<comment type="caution">
    <text evidence="5">The sequence shown here is derived from an EMBL/GenBank/DDBJ whole genome shotgun (WGS) entry which is preliminary data.</text>
</comment>
<keyword evidence="3" id="KW-0611">Plant defense</keyword>
<dbReference type="EMBL" id="CAMGYJ010000005">
    <property type="protein sequence ID" value="CAI0420315.1"/>
    <property type="molecule type" value="Genomic_DNA"/>
</dbReference>
<keyword evidence="2" id="KW-0547">Nucleotide-binding</keyword>
<dbReference type="Pfam" id="PF18052">
    <property type="entry name" value="Rx_N"/>
    <property type="match status" value="1"/>
</dbReference>
<organism evidence="5 6">
    <name type="scientific">Linum tenue</name>
    <dbReference type="NCBI Taxonomy" id="586396"/>
    <lineage>
        <taxon>Eukaryota</taxon>
        <taxon>Viridiplantae</taxon>
        <taxon>Streptophyta</taxon>
        <taxon>Embryophyta</taxon>
        <taxon>Tracheophyta</taxon>
        <taxon>Spermatophyta</taxon>
        <taxon>Magnoliopsida</taxon>
        <taxon>eudicotyledons</taxon>
        <taxon>Gunneridae</taxon>
        <taxon>Pentapetalae</taxon>
        <taxon>rosids</taxon>
        <taxon>fabids</taxon>
        <taxon>Malpighiales</taxon>
        <taxon>Linaceae</taxon>
        <taxon>Linum</taxon>
    </lineage>
</organism>
<sequence length="162" mass="18295">MRSRMISIWVIELRDLAYDVEDVLDIFATEQLQRKIKAEAASASTSKVRKLIPTYFSGINPRTLKFNAEMVSKVQEKLLDCRRSLQRKIIWIPMATKRLPTTSLVNESKVYGRDGDGLAILEILRANQSDKDVSVIPIIGMGDLARPPLHSLFLAGRNQSLI</sequence>
<accession>A0AAV0KFR3</accession>